<dbReference type="VEuPathDB" id="TriTrypDB:Tb927.5.5410"/>
<sequence>MLQCAALLVVTLTWAAGDEATDLEKAGNAINDICHKAKFYSAAAEEINDATKKRLTNLKIFGQHPHSWRLAVAVTKQVGDRAKFLVLAAYSIEILQAAAQATIRQAEAASDAQAAAHRWSATPVATATGSKTTLNAAASAATGTTSSKAKMTILYSSTATVHCDNHEVTDGAEGEATPDIMQAKSLRISDSANVRHQAQSAVLNLEAKDSGANTKDIFDTTIGNGKFIMTSCSNNDYFTMTFSKAKLKTYEKPVSTPLGQSSVNHRICSEKTENKTP</sequence>
<dbReference type="AlphaFoldDB" id="M4TCL9"/>
<dbReference type="VEuPathDB" id="TriTrypDB:Tb1125.5.5410"/>
<feature type="signal peptide" evidence="2">
    <location>
        <begin position="1"/>
        <end position="20"/>
    </location>
</feature>
<name>M4TCL9_9TRYP</name>
<proteinExistence type="predicted"/>
<feature type="region of interest" description="Disordered" evidence="1">
    <location>
        <begin position="254"/>
        <end position="277"/>
    </location>
</feature>
<feature type="compositionally biased region" description="Basic and acidic residues" evidence="1">
    <location>
        <begin position="267"/>
        <end position="277"/>
    </location>
</feature>
<reference evidence="3" key="1">
    <citation type="submission" date="2013-02" db="EMBL/GenBank/DDBJ databases">
        <authorList>
            <person name="Cross G.A.M."/>
            <person name="Kim H.-S."/>
            <person name="Wickstead B."/>
        </authorList>
    </citation>
    <scope>NUCLEOTIDE SEQUENCE</scope>
    <source>
        <strain evidence="3">Lister 427</strain>
    </source>
</reference>
<evidence type="ECO:0000256" key="2">
    <source>
        <dbReference type="SAM" id="SignalP"/>
    </source>
</evidence>
<accession>M4TCL9</accession>
<dbReference type="VEuPathDB" id="TriTrypDB:Tb427_000035500"/>
<evidence type="ECO:0000256" key="1">
    <source>
        <dbReference type="SAM" id="MobiDB-lite"/>
    </source>
</evidence>
<protein>
    <submittedName>
        <fullName evidence="3">Variant surface glycoprotein 1831</fullName>
    </submittedName>
</protein>
<dbReference type="EMBL" id="KC613309">
    <property type="protein sequence ID" value="AGH60740.1"/>
    <property type="molecule type" value="Genomic_DNA"/>
</dbReference>
<organism evidence="3">
    <name type="scientific">Trypanosoma brucei</name>
    <dbReference type="NCBI Taxonomy" id="5691"/>
    <lineage>
        <taxon>Eukaryota</taxon>
        <taxon>Discoba</taxon>
        <taxon>Euglenozoa</taxon>
        <taxon>Kinetoplastea</taxon>
        <taxon>Metakinetoplastina</taxon>
        <taxon>Trypanosomatida</taxon>
        <taxon>Trypanosomatidae</taxon>
        <taxon>Trypanosoma</taxon>
    </lineage>
</organism>
<feature type="chain" id="PRO_5004059111" evidence="2">
    <location>
        <begin position="21"/>
        <end position="277"/>
    </location>
</feature>
<keyword evidence="2" id="KW-0732">Signal</keyword>
<evidence type="ECO:0000313" key="3">
    <source>
        <dbReference type="EMBL" id="AGH60740.1"/>
    </source>
</evidence>
<reference evidence="3" key="2">
    <citation type="journal article" date="2014" name="Mol. Biochem. Parasitol.">
        <title>Capturing the variant surface glycoprotein repertoire (the VSGnome) of Trypanosoma brucei Lister 427.</title>
        <authorList>
            <person name="Cross G.A."/>
            <person name="Kim H.S."/>
            <person name="Wickstead B."/>
        </authorList>
    </citation>
    <scope>NUCLEOTIDE SEQUENCE</scope>
    <source>
        <strain evidence="3">Lister 427</strain>
    </source>
</reference>